<dbReference type="OrthoDB" id="1860383at2"/>
<reference evidence="4" key="3">
    <citation type="submission" date="2017-07" db="EMBL/GenBank/DDBJ databases">
        <authorList>
            <person name="Sun Z.S."/>
            <person name="Albrecht U."/>
            <person name="Echele G."/>
            <person name="Lee C.C."/>
        </authorList>
    </citation>
    <scope>NUCLEOTIDE SEQUENCE</scope>
    <source>
        <strain evidence="4">CNCM I 4573</strain>
        <strain evidence="5">CNCM I 4644</strain>
    </source>
</reference>
<evidence type="ECO:0000313" key="5">
    <source>
        <dbReference type="EMBL" id="PDX83192.1"/>
    </source>
</evidence>
<dbReference type="EMBL" id="NMTW01000053">
    <property type="protein sequence ID" value="PDX74508.1"/>
    <property type="molecule type" value="Genomic_DNA"/>
</dbReference>
<proteinExistence type="predicted"/>
<evidence type="ECO:0000313" key="15">
    <source>
        <dbReference type="Proteomes" id="UP000252378"/>
    </source>
</evidence>
<dbReference type="Proteomes" id="UP000251281">
    <property type="component" value="Unassembled WGS sequence"/>
</dbReference>
<dbReference type="Proteomes" id="UP000260782">
    <property type="component" value="Unassembled WGS sequence"/>
</dbReference>
<evidence type="ECO:0000313" key="10">
    <source>
        <dbReference type="EMBL" id="RGC20795.1"/>
    </source>
</evidence>
<dbReference type="Proteomes" id="UP000220480">
    <property type="component" value="Unassembled WGS sequence"/>
</dbReference>
<name>A0A173QTE8_9FIRM</name>
<dbReference type="EMBL" id="QVFB01000003">
    <property type="protein sequence ID" value="RGC20795.1"/>
    <property type="molecule type" value="Genomic_DNA"/>
</dbReference>
<evidence type="ECO:0000313" key="17">
    <source>
        <dbReference type="Proteomes" id="UP000260782"/>
    </source>
</evidence>
<evidence type="ECO:0000313" key="19">
    <source>
        <dbReference type="Proteomes" id="UP000462091"/>
    </source>
</evidence>
<evidence type="ECO:0000313" key="20">
    <source>
        <dbReference type="Proteomes" id="UP000477010"/>
    </source>
</evidence>
<dbReference type="GeneID" id="75068863"/>
<dbReference type="Proteomes" id="UP000462091">
    <property type="component" value="Unassembled WGS sequence"/>
</dbReference>
<evidence type="ECO:0000313" key="14">
    <source>
        <dbReference type="Proteomes" id="UP000251281"/>
    </source>
</evidence>
<dbReference type="EMBL" id="WKQE01000020">
    <property type="protein sequence ID" value="MSC81548.1"/>
    <property type="molecule type" value="Genomic_DNA"/>
</dbReference>
<reference evidence="6 14" key="4">
    <citation type="submission" date="2018-02" db="EMBL/GenBank/DDBJ databases">
        <title>Complete genome sequencing of Faecalibacterium prausnitzii strains isolated from the human gut.</title>
        <authorList>
            <person name="Fitzgerald B.C."/>
            <person name="Shkoporov A.N."/>
            <person name="Ross P.R."/>
            <person name="Hill C."/>
        </authorList>
    </citation>
    <scope>NUCLEOTIDE SEQUENCE [LARGE SCALE GENOMIC DNA]</scope>
    <source>
        <strain evidence="6 14">APC923/51-1</strain>
        <strain evidence="7 15">ATCC 27768</strain>
    </source>
</reference>
<dbReference type="Gene3D" id="1.20.1500.10">
    <property type="entry name" value="YheA/YmcA-like"/>
    <property type="match status" value="1"/>
</dbReference>
<evidence type="ECO:0000313" key="9">
    <source>
        <dbReference type="EMBL" id="RGC02346.1"/>
    </source>
</evidence>
<reference evidence="16 17" key="5">
    <citation type="submission" date="2018-08" db="EMBL/GenBank/DDBJ databases">
        <title>A genome reference for cultivated species of the human gut microbiota.</title>
        <authorList>
            <person name="Zou Y."/>
            <person name="Xue W."/>
            <person name="Luo G."/>
        </authorList>
    </citation>
    <scope>NUCLEOTIDE SEQUENCE [LARGE SCALE GENOMIC DNA]</scope>
    <source>
        <strain evidence="9 18">AF29-11BH</strain>
        <strain evidence="8 17">AF31-14AC</strain>
        <strain evidence="10 16">AM37-13AC</strain>
    </source>
</reference>
<gene>
    <name evidence="6" type="ORF">C4N24_00040</name>
    <name evidence="7" type="ORF">C7J97_02485</name>
    <name evidence="4" type="ORF">CGS56_15875</name>
    <name evidence="5" type="ORF">CGS59_13845</name>
    <name evidence="10" type="ORF">DW855_02430</name>
    <name evidence="9" type="ORF">DWZ04_00395</name>
    <name evidence="8" type="ORF">DWZ25_00255</name>
    <name evidence="1" type="ORF">ERS852582_00036</name>
    <name evidence="3" type="ORF">GKD85_12175</name>
    <name evidence="2" type="ORF">GKE10_03035</name>
</gene>
<evidence type="ECO:0000313" key="3">
    <source>
        <dbReference type="EMBL" id="MSC81548.1"/>
    </source>
</evidence>
<dbReference type="Proteomes" id="UP000260783">
    <property type="component" value="Unassembled WGS sequence"/>
</dbReference>
<dbReference type="InterPro" id="IPR010368">
    <property type="entry name" value="Com_YlbF"/>
</dbReference>
<dbReference type="Proteomes" id="UP000095649">
    <property type="component" value="Unassembled WGS sequence"/>
</dbReference>
<evidence type="ECO:0000313" key="13">
    <source>
        <dbReference type="Proteomes" id="UP000220480"/>
    </source>
</evidence>
<evidence type="ECO:0000313" key="16">
    <source>
        <dbReference type="Proteomes" id="UP000260733"/>
    </source>
</evidence>
<evidence type="ECO:0000313" key="4">
    <source>
        <dbReference type="EMBL" id="PDX74508.1"/>
    </source>
</evidence>
<evidence type="ECO:0000313" key="8">
    <source>
        <dbReference type="EMBL" id="RGB90256.1"/>
    </source>
</evidence>
<dbReference type="EMBL" id="PXUP01000002">
    <property type="protein sequence ID" value="RCH47897.1"/>
    <property type="molecule type" value="Genomic_DNA"/>
</dbReference>
<dbReference type="EMBL" id="NMTZ01000027">
    <property type="protein sequence ID" value="PDX83192.1"/>
    <property type="molecule type" value="Genomic_DNA"/>
</dbReference>
<evidence type="ECO:0000313" key="12">
    <source>
        <dbReference type="Proteomes" id="UP000220157"/>
    </source>
</evidence>
<dbReference type="EMBL" id="WKQM01000004">
    <property type="protein sequence ID" value="MSC50897.1"/>
    <property type="molecule type" value="Genomic_DNA"/>
</dbReference>
<dbReference type="SUPFAM" id="SSF158622">
    <property type="entry name" value="YheA/YmcA-like"/>
    <property type="match status" value="1"/>
</dbReference>
<protein>
    <submittedName>
        <fullName evidence="1">Protein of uncharacterized function (DUF964)</fullName>
    </submittedName>
    <submittedName>
        <fullName evidence="2">YlbF family regulator</fullName>
    </submittedName>
</protein>
<evidence type="ECO:0000313" key="18">
    <source>
        <dbReference type="Proteomes" id="UP000260783"/>
    </source>
</evidence>
<dbReference type="AlphaFoldDB" id="A0A173QTE8"/>
<evidence type="ECO:0000313" key="2">
    <source>
        <dbReference type="EMBL" id="MSC50897.1"/>
    </source>
</evidence>
<dbReference type="EMBL" id="PRLD01000001">
    <property type="protein sequence ID" value="RAW60531.1"/>
    <property type="molecule type" value="Genomic_DNA"/>
</dbReference>
<sequence length="135" mass="14928">MDCIDLFKRAAMALQTDPRYVILDQARKANDKDEELQNLIGEFNLARMDLNNEIGKNERDDARIAELNEKVNSLYGQIMGNEGMVAYNEAKRECENLVNYIDAIINTAMNGGDPMTVQEPSASCTGSCSTCGGCH</sequence>
<evidence type="ECO:0000313" key="7">
    <source>
        <dbReference type="EMBL" id="RCH47897.1"/>
    </source>
</evidence>
<evidence type="ECO:0000313" key="1">
    <source>
        <dbReference type="EMBL" id="CUM68851.1"/>
    </source>
</evidence>
<dbReference type="Proteomes" id="UP000260733">
    <property type="component" value="Unassembled WGS sequence"/>
</dbReference>
<dbReference type="Pfam" id="PF06133">
    <property type="entry name" value="Com_YlbF"/>
    <property type="match status" value="1"/>
</dbReference>
<dbReference type="Proteomes" id="UP000220157">
    <property type="component" value="Unassembled WGS sequence"/>
</dbReference>
<dbReference type="EMBL" id="QVEW01000001">
    <property type="protein sequence ID" value="RGC02346.1"/>
    <property type="molecule type" value="Genomic_DNA"/>
</dbReference>
<dbReference type="Proteomes" id="UP000477010">
    <property type="component" value="Unassembled WGS sequence"/>
</dbReference>
<reference evidence="1 11" key="1">
    <citation type="submission" date="2015-09" db="EMBL/GenBank/DDBJ databases">
        <authorList>
            <consortium name="Pathogen Informatics"/>
        </authorList>
    </citation>
    <scope>NUCLEOTIDE SEQUENCE [LARGE SCALE GENOMIC DNA]</scope>
    <source>
        <strain evidence="1 11">2789STDY5834970</strain>
    </source>
</reference>
<organism evidence="1 11">
    <name type="scientific">Faecalibacterium prausnitzii</name>
    <dbReference type="NCBI Taxonomy" id="853"/>
    <lineage>
        <taxon>Bacteria</taxon>
        <taxon>Bacillati</taxon>
        <taxon>Bacillota</taxon>
        <taxon>Clostridia</taxon>
        <taxon>Eubacteriales</taxon>
        <taxon>Oscillospiraceae</taxon>
        <taxon>Faecalibacterium</taxon>
    </lineage>
</organism>
<reference evidence="19 20" key="6">
    <citation type="journal article" date="2019" name="Nat. Med.">
        <title>A library of human gut bacterial isolates paired with longitudinal multiomics data enables mechanistic microbiome research.</title>
        <authorList>
            <person name="Poyet M."/>
            <person name="Groussin M."/>
            <person name="Gibbons S.M."/>
            <person name="Avila-Pacheco J."/>
            <person name="Jiang X."/>
            <person name="Kearney S.M."/>
            <person name="Perrotta A.R."/>
            <person name="Berdy B."/>
            <person name="Zhao S."/>
            <person name="Lieberman T.D."/>
            <person name="Swanson P.K."/>
            <person name="Smith M."/>
            <person name="Roesemann S."/>
            <person name="Alexander J.E."/>
            <person name="Rich S.A."/>
            <person name="Livny J."/>
            <person name="Vlamakis H."/>
            <person name="Clish C."/>
            <person name="Bullock K."/>
            <person name="Deik A."/>
            <person name="Scott J."/>
            <person name="Pierce K.A."/>
            <person name="Xavier R.J."/>
            <person name="Alm E.J."/>
        </authorList>
    </citation>
    <scope>NUCLEOTIDE SEQUENCE [LARGE SCALE GENOMIC DNA]</scope>
    <source>
        <strain evidence="2 19">BIOML-B1</strain>
        <strain evidence="3 20">BIOML-B9</strain>
    </source>
</reference>
<accession>A0A173QTE8</accession>
<evidence type="ECO:0000313" key="6">
    <source>
        <dbReference type="EMBL" id="RAW60531.1"/>
    </source>
</evidence>
<dbReference type="RefSeq" id="WP_005925591.1">
    <property type="nucleotide sequence ID" value="NZ_BNEV01000049.1"/>
</dbReference>
<dbReference type="EMBL" id="QVES01000001">
    <property type="protein sequence ID" value="RGB90256.1"/>
    <property type="molecule type" value="Genomic_DNA"/>
</dbReference>
<dbReference type="InterPro" id="IPR023378">
    <property type="entry name" value="YheA/YmcA-like_dom_sf"/>
</dbReference>
<dbReference type="EMBL" id="CYXN01000001">
    <property type="protein sequence ID" value="CUM68851.1"/>
    <property type="molecule type" value="Genomic_DNA"/>
</dbReference>
<reference evidence="12 13" key="2">
    <citation type="journal article" date="2017" name="Front. Microbiol.">
        <title>New Insights into the Diversity of the Genus Faecalibacterium.</title>
        <authorList>
            <person name="Benevides L."/>
            <person name="Burman S."/>
            <person name="Martin R."/>
            <person name="Robert V."/>
            <person name="Thomas M."/>
            <person name="Miquel S."/>
            <person name="Chain F."/>
            <person name="Sokol H."/>
            <person name="Bermudez-Humaran L.G."/>
            <person name="Morrison M."/>
            <person name="Langella P."/>
            <person name="Azevedo V.A."/>
            <person name="Chatel J.M."/>
            <person name="Soares S."/>
        </authorList>
    </citation>
    <scope>NUCLEOTIDE SEQUENCE [LARGE SCALE GENOMIC DNA]</scope>
    <source>
        <strain evidence="4 12">CNCM I 4573</strain>
        <strain evidence="5 13">CNCM I 4644</strain>
    </source>
</reference>
<evidence type="ECO:0000313" key="11">
    <source>
        <dbReference type="Proteomes" id="UP000095649"/>
    </source>
</evidence>
<dbReference type="Proteomes" id="UP000252378">
    <property type="component" value="Unassembled WGS sequence"/>
</dbReference>